<evidence type="ECO:0000256" key="1">
    <source>
        <dbReference type="ARBA" id="ARBA00022676"/>
    </source>
</evidence>
<evidence type="ECO:0000259" key="3">
    <source>
        <dbReference type="Pfam" id="PF06165"/>
    </source>
</evidence>
<dbReference type="Gene3D" id="1.50.10.10">
    <property type="match status" value="1"/>
</dbReference>
<dbReference type="InterPro" id="IPR052047">
    <property type="entry name" value="GH94_Enzymes"/>
</dbReference>
<dbReference type="InterPro" id="IPR037018">
    <property type="entry name" value="GH65_N"/>
</dbReference>
<dbReference type="Gene3D" id="2.70.98.40">
    <property type="entry name" value="Glycoside hydrolase, family 65, N-terminal domain"/>
    <property type="match status" value="1"/>
</dbReference>
<dbReference type="OrthoDB" id="9762900at2"/>
<feature type="domain" description="Glycosyl hydrolase 94 catalytic" evidence="4">
    <location>
        <begin position="626"/>
        <end position="812"/>
    </location>
</feature>
<keyword evidence="1" id="KW-0328">Glycosyltransferase</keyword>
<dbReference type="InterPro" id="IPR011013">
    <property type="entry name" value="Gal_mutarotase_sf_dom"/>
</dbReference>
<dbReference type="RefSeq" id="WP_063480417.1">
    <property type="nucleotide sequence ID" value="NZ_CP147845.1"/>
</dbReference>
<dbReference type="AlphaFoldDB" id="A0A163FKJ2"/>
<gene>
    <name evidence="5" type="ORF">AWU65_30755</name>
</gene>
<dbReference type="InterPro" id="IPR012341">
    <property type="entry name" value="6hp_glycosidase-like_sf"/>
</dbReference>
<keyword evidence="6" id="KW-1185">Reference proteome</keyword>
<keyword evidence="2" id="KW-0808">Transferase</keyword>
<sequence length="908" mass="102538">MKSTGWKFQGNQGVFSLNMPEHNSYLYFPLVNEAGMMSAITPNLHGEITSSHNTFLMSPVSVEDLHNSKSARNFWVYIDGYGAWSATGNSARQNANRFMQQEEESELEAGFLWHKLKRINRETGLQAEVTSFVPVTDDKIELMKVKLTNTSDQPLKLTPTAAIPLYGRSADDLRDHRHVTSLLHRIFVHRKGIEVQPVLSFDERGHRINQVCYSVLGAEADGAEPAGYDPVLEEFIGEGGALDWPEAVVANKKAGAAAGDTLEGYEAIGALRFHELQLLPGQSRAYVIAMVISEDRIESGRLDETYLSEKSFDDLLKQNENYWNDKLATVSFHTGDQQQDMWMKWVTLQPILRRLYGNSFLPYHDYGRGGRGWRDLWQDCLALMIMEPSEVRYLLLNNYAGVRMDGSNATIIGTKPGEFIADRNNIPRVWMDHGAWPLMTTLLYINQSGDLDFLKQPQTYFRDVFVKRCQEKDSHWLPENGNKLLTVNGRVYEGTILEHILLQNLVPFFNVGEHNNIKLEGADWNDGLDLAPGRGESVAFTAFYASNLMQLADVLLAWQENHGVEFIEIAEEMAVLLDSLTTPASYEDVKGKLELLDRYYESVKVSVTGNKLKLSLADVVQDLKLKAEWIIQHLRRNEWITNEEGYAWFNGYYNNDGERVEGDFPHGVRITLTGQVFAVMGGIADDDQVSRITKAVDRYLKDPNIGYRLNSNFGEIQQNLGRAFGFAFGHKENGAMFSHMSVMYANALYKRGFVQEGYEVLQSIYDLSNDFDRSRMYPGIPEYINEKGRGMYPYLTGSASWLLLTMLTEVFGVKGNLGHLRLEPKLRSSQFGADGNAVVDTRFADQQLQIVYSNPSGLDYGSYGIQSITLNGEKVQLRSITRGAAEVDRYTLSALSMNESHIILVELA</sequence>
<dbReference type="GO" id="GO:0030246">
    <property type="term" value="F:carbohydrate binding"/>
    <property type="evidence" value="ECO:0007669"/>
    <property type="project" value="InterPro"/>
</dbReference>
<dbReference type="Pfam" id="PF06165">
    <property type="entry name" value="GH94_b-supersand"/>
    <property type="match status" value="1"/>
</dbReference>
<evidence type="ECO:0000313" key="6">
    <source>
        <dbReference type="Proteomes" id="UP000076796"/>
    </source>
</evidence>
<dbReference type="GO" id="GO:0016757">
    <property type="term" value="F:glycosyltransferase activity"/>
    <property type="evidence" value="ECO:0007669"/>
    <property type="project" value="UniProtKB-KW"/>
</dbReference>
<dbReference type="Pfam" id="PF17167">
    <property type="entry name" value="Glyco_hydro_94"/>
    <property type="match status" value="1"/>
</dbReference>
<reference evidence="5" key="1">
    <citation type="journal article" date="2016" name="Genome Announc.">
        <title>Draft genomes of two strains of Paenibacillus glucanolyticus with capability to degrade lignocellulose.</title>
        <authorList>
            <person name="Mathews S.L."/>
            <person name="Pawlak J."/>
            <person name="Grunden A.M."/>
        </authorList>
    </citation>
    <scope>NUCLEOTIDE SEQUENCE [LARGE SCALE GENOMIC DNA]</scope>
    <source>
        <strain evidence="5">SLM1</strain>
    </source>
</reference>
<feature type="domain" description="Glycosyl hydrolase 94 supersandwich" evidence="3">
    <location>
        <begin position="84"/>
        <end position="301"/>
    </location>
</feature>
<dbReference type="CDD" id="cd11749">
    <property type="entry name" value="GH94N_LBP_like"/>
    <property type="match status" value="1"/>
</dbReference>
<dbReference type="PANTHER" id="PTHR37469:SF2">
    <property type="entry name" value="CELLOBIONIC ACID PHOSPHORYLASE"/>
    <property type="match status" value="1"/>
</dbReference>
<dbReference type="InterPro" id="IPR008928">
    <property type="entry name" value="6-hairpin_glycosidase_sf"/>
</dbReference>
<evidence type="ECO:0000256" key="2">
    <source>
        <dbReference type="ARBA" id="ARBA00022679"/>
    </source>
</evidence>
<dbReference type="SUPFAM" id="SSF48208">
    <property type="entry name" value="Six-hairpin glycosidases"/>
    <property type="match status" value="1"/>
</dbReference>
<name>A0A163FKJ2_9BACL</name>
<evidence type="ECO:0000259" key="4">
    <source>
        <dbReference type="Pfam" id="PF17167"/>
    </source>
</evidence>
<dbReference type="InterPro" id="IPR033432">
    <property type="entry name" value="GH94_catalytic"/>
</dbReference>
<dbReference type="STRING" id="59843.A3958_03020"/>
<protein>
    <submittedName>
        <fullName evidence="5">Cellobiose phosphorylase</fullName>
    </submittedName>
</protein>
<dbReference type="GO" id="GO:0005975">
    <property type="term" value="P:carbohydrate metabolic process"/>
    <property type="evidence" value="ECO:0007669"/>
    <property type="project" value="InterPro"/>
</dbReference>
<organism evidence="5 6">
    <name type="scientific">Paenibacillus glucanolyticus</name>
    <dbReference type="NCBI Taxonomy" id="59843"/>
    <lineage>
        <taxon>Bacteria</taxon>
        <taxon>Bacillati</taxon>
        <taxon>Bacillota</taxon>
        <taxon>Bacilli</taxon>
        <taxon>Bacillales</taxon>
        <taxon>Paenibacillaceae</taxon>
        <taxon>Paenibacillus</taxon>
    </lineage>
</organism>
<comment type="caution">
    <text evidence="5">The sequence shown here is derived from an EMBL/GenBank/DDBJ whole genome shotgun (WGS) entry which is preliminary data.</text>
</comment>
<dbReference type="Proteomes" id="UP000076796">
    <property type="component" value="Unassembled WGS sequence"/>
</dbReference>
<dbReference type="PANTHER" id="PTHR37469">
    <property type="entry name" value="CELLOBIONIC ACID PHOSPHORYLASE-RELATED"/>
    <property type="match status" value="1"/>
</dbReference>
<dbReference type="GeneID" id="97553878"/>
<accession>A0A163FKJ2</accession>
<dbReference type="SUPFAM" id="SSF74650">
    <property type="entry name" value="Galactose mutarotase-like"/>
    <property type="match status" value="1"/>
</dbReference>
<evidence type="ECO:0000313" key="5">
    <source>
        <dbReference type="EMBL" id="KZS44441.1"/>
    </source>
</evidence>
<dbReference type="EMBL" id="LWMH01000002">
    <property type="protein sequence ID" value="KZS44441.1"/>
    <property type="molecule type" value="Genomic_DNA"/>
</dbReference>
<proteinExistence type="predicted"/>
<dbReference type="InterPro" id="IPR010383">
    <property type="entry name" value="Glyco_hydrolase_94_b-supersand"/>
</dbReference>